<organism evidence="2 3">
    <name type="scientific">Tulasnella calospora MUT 4182</name>
    <dbReference type="NCBI Taxonomy" id="1051891"/>
    <lineage>
        <taxon>Eukaryota</taxon>
        <taxon>Fungi</taxon>
        <taxon>Dikarya</taxon>
        <taxon>Basidiomycota</taxon>
        <taxon>Agaricomycotina</taxon>
        <taxon>Agaricomycetes</taxon>
        <taxon>Cantharellales</taxon>
        <taxon>Tulasnellaceae</taxon>
        <taxon>Tulasnella</taxon>
    </lineage>
</organism>
<protein>
    <submittedName>
        <fullName evidence="2">Uncharacterized protein</fullName>
    </submittedName>
</protein>
<sequence length="255" mass="27685">MSRHFDGSVGTNGSALCTPTKAHYDFTVRTINGEQFVSYNMTPTGPLKSTTTATTGEAAEEGYIALQVGAVTLAARSRLLGVVSWLYYPVARVNIYNDSSPVLLSSFLNVSDTDAFIWGDVITGIEQTAANVTAALLNVDLKLKDSECTFSHTALVYRYKPENLWIPYGIALGLVGASFILGVIVFRRFNPENLTTSFVDTVGVTRNPELDSLALRYRLGLSDTLDDDDTARFRLGQLGDGCVGYGTKESIRSPE</sequence>
<accession>A0A0C3K6M1</accession>
<reference evidence="2 3" key="1">
    <citation type="submission" date="2014-04" db="EMBL/GenBank/DDBJ databases">
        <authorList>
            <consortium name="DOE Joint Genome Institute"/>
            <person name="Kuo A."/>
            <person name="Girlanda M."/>
            <person name="Perotto S."/>
            <person name="Kohler A."/>
            <person name="Nagy L.G."/>
            <person name="Floudas D."/>
            <person name="Copeland A."/>
            <person name="Barry K.W."/>
            <person name="Cichocki N."/>
            <person name="Veneault-Fourrey C."/>
            <person name="LaButti K."/>
            <person name="Lindquist E.A."/>
            <person name="Lipzen A."/>
            <person name="Lundell T."/>
            <person name="Morin E."/>
            <person name="Murat C."/>
            <person name="Sun H."/>
            <person name="Tunlid A."/>
            <person name="Henrissat B."/>
            <person name="Grigoriev I.V."/>
            <person name="Hibbett D.S."/>
            <person name="Martin F."/>
            <person name="Nordberg H.P."/>
            <person name="Cantor M.N."/>
            <person name="Hua S.X."/>
        </authorList>
    </citation>
    <scope>NUCLEOTIDE SEQUENCE [LARGE SCALE GENOMIC DNA]</scope>
    <source>
        <strain evidence="2 3">MUT 4182</strain>
    </source>
</reference>
<dbReference type="EMBL" id="KN823442">
    <property type="protein sequence ID" value="KIO17023.1"/>
    <property type="molecule type" value="Genomic_DNA"/>
</dbReference>
<dbReference type="AlphaFoldDB" id="A0A0C3K6M1"/>
<dbReference type="STRING" id="1051891.A0A0C3K6M1"/>
<evidence type="ECO:0000313" key="2">
    <source>
        <dbReference type="EMBL" id="KIO17023.1"/>
    </source>
</evidence>
<dbReference type="HOGENOM" id="CLU_1090682_0_0_1"/>
<keyword evidence="1" id="KW-0812">Transmembrane</keyword>
<dbReference type="OrthoDB" id="3219826at2759"/>
<keyword evidence="1" id="KW-0472">Membrane</keyword>
<keyword evidence="1" id="KW-1133">Transmembrane helix</keyword>
<name>A0A0C3K6M1_9AGAM</name>
<reference evidence="3" key="2">
    <citation type="submission" date="2015-01" db="EMBL/GenBank/DDBJ databases">
        <title>Evolutionary Origins and Diversification of the Mycorrhizal Mutualists.</title>
        <authorList>
            <consortium name="DOE Joint Genome Institute"/>
            <consortium name="Mycorrhizal Genomics Consortium"/>
            <person name="Kohler A."/>
            <person name="Kuo A."/>
            <person name="Nagy L.G."/>
            <person name="Floudas D."/>
            <person name="Copeland A."/>
            <person name="Barry K.W."/>
            <person name="Cichocki N."/>
            <person name="Veneault-Fourrey C."/>
            <person name="LaButti K."/>
            <person name="Lindquist E.A."/>
            <person name="Lipzen A."/>
            <person name="Lundell T."/>
            <person name="Morin E."/>
            <person name="Murat C."/>
            <person name="Riley R."/>
            <person name="Ohm R."/>
            <person name="Sun H."/>
            <person name="Tunlid A."/>
            <person name="Henrissat B."/>
            <person name="Grigoriev I.V."/>
            <person name="Hibbett D.S."/>
            <person name="Martin F."/>
        </authorList>
    </citation>
    <scope>NUCLEOTIDE SEQUENCE [LARGE SCALE GENOMIC DNA]</scope>
    <source>
        <strain evidence="3">MUT 4182</strain>
    </source>
</reference>
<gene>
    <name evidence="2" type="ORF">M407DRAFT_33324</name>
</gene>
<evidence type="ECO:0000256" key="1">
    <source>
        <dbReference type="SAM" id="Phobius"/>
    </source>
</evidence>
<keyword evidence="3" id="KW-1185">Reference proteome</keyword>
<feature type="transmembrane region" description="Helical" evidence="1">
    <location>
        <begin position="165"/>
        <end position="186"/>
    </location>
</feature>
<dbReference type="Proteomes" id="UP000054248">
    <property type="component" value="Unassembled WGS sequence"/>
</dbReference>
<evidence type="ECO:0000313" key="3">
    <source>
        <dbReference type="Proteomes" id="UP000054248"/>
    </source>
</evidence>
<proteinExistence type="predicted"/>